<dbReference type="GO" id="GO:0005509">
    <property type="term" value="F:calcium ion binding"/>
    <property type="evidence" value="ECO:0007669"/>
    <property type="project" value="TreeGrafter"/>
</dbReference>
<reference evidence="2 3" key="2">
    <citation type="submission" date="2019-01" db="EMBL/GenBank/DDBJ databases">
        <title>The decoding of complex shrimp genome reveals the adaptation for benthos swimmer, frequently molting mechanism and breeding impact on genome.</title>
        <authorList>
            <person name="Sun Y."/>
            <person name="Gao Y."/>
            <person name="Yu Y."/>
        </authorList>
    </citation>
    <scope>NUCLEOTIDE SEQUENCE [LARGE SCALE GENOMIC DNA]</scope>
    <source>
        <tissue evidence="2">Muscle</tissue>
    </source>
</reference>
<proteinExistence type="predicted"/>
<organism evidence="2 3">
    <name type="scientific">Penaeus vannamei</name>
    <name type="common">Whiteleg shrimp</name>
    <name type="synonym">Litopenaeus vannamei</name>
    <dbReference type="NCBI Taxonomy" id="6689"/>
    <lineage>
        <taxon>Eukaryota</taxon>
        <taxon>Metazoa</taxon>
        <taxon>Ecdysozoa</taxon>
        <taxon>Arthropoda</taxon>
        <taxon>Crustacea</taxon>
        <taxon>Multicrustacea</taxon>
        <taxon>Malacostraca</taxon>
        <taxon>Eumalacostraca</taxon>
        <taxon>Eucarida</taxon>
        <taxon>Decapoda</taxon>
        <taxon>Dendrobranchiata</taxon>
        <taxon>Penaeoidea</taxon>
        <taxon>Penaeidae</taxon>
        <taxon>Penaeus</taxon>
    </lineage>
</organism>
<dbReference type="GO" id="GO:0035091">
    <property type="term" value="F:phosphatidylinositol binding"/>
    <property type="evidence" value="ECO:0007669"/>
    <property type="project" value="TreeGrafter"/>
</dbReference>
<dbReference type="PANTHER" id="PTHR45761">
    <property type="entry name" value="EXTENDED SYNAPTOTAGMIN-LIKE PROTEIN 2, ISOFORM C"/>
    <property type="match status" value="1"/>
</dbReference>
<dbReference type="EMBL" id="QCYY01002757">
    <property type="protein sequence ID" value="ROT67815.1"/>
    <property type="molecule type" value="Genomic_DNA"/>
</dbReference>
<evidence type="ECO:0000313" key="3">
    <source>
        <dbReference type="Proteomes" id="UP000283509"/>
    </source>
</evidence>
<feature type="domain" description="C2" evidence="1">
    <location>
        <begin position="69"/>
        <end position="185"/>
    </location>
</feature>
<dbReference type="Pfam" id="PF00168">
    <property type="entry name" value="C2"/>
    <property type="match status" value="2"/>
</dbReference>
<dbReference type="Gene3D" id="2.60.40.150">
    <property type="entry name" value="C2 domain"/>
    <property type="match status" value="2"/>
</dbReference>
<dbReference type="OrthoDB" id="1029639at2759"/>
<dbReference type="GO" id="GO:0005789">
    <property type="term" value="C:endoplasmic reticulum membrane"/>
    <property type="evidence" value="ECO:0007669"/>
    <property type="project" value="TreeGrafter"/>
</dbReference>
<gene>
    <name evidence="2" type="ORF">C7M84_014103</name>
</gene>
<name>A0A3R7QHP3_PENVA</name>
<dbReference type="InterPro" id="IPR035892">
    <property type="entry name" value="C2_domain_sf"/>
</dbReference>
<accession>A0A3R7QHP3</accession>
<dbReference type="GO" id="GO:0008429">
    <property type="term" value="F:phosphatidylethanolamine binding"/>
    <property type="evidence" value="ECO:0007669"/>
    <property type="project" value="TreeGrafter"/>
</dbReference>
<dbReference type="PANTHER" id="PTHR45761:SF1">
    <property type="entry name" value="EXTENDED SYNAPTOTAGMIN-LIKE PROTEIN 2, ISOFORM C"/>
    <property type="match status" value="1"/>
</dbReference>
<dbReference type="PROSITE" id="PS50004">
    <property type="entry name" value="C2"/>
    <property type="match status" value="1"/>
</dbReference>
<dbReference type="GO" id="GO:0005544">
    <property type="term" value="F:calcium-dependent phospholipid binding"/>
    <property type="evidence" value="ECO:0007669"/>
    <property type="project" value="TreeGrafter"/>
</dbReference>
<reference evidence="2 3" key="1">
    <citation type="submission" date="2018-04" db="EMBL/GenBank/DDBJ databases">
        <authorList>
            <person name="Zhang X."/>
            <person name="Yuan J."/>
            <person name="Li F."/>
            <person name="Xiang J."/>
        </authorList>
    </citation>
    <scope>NUCLEOTIDE SEQUENCE [LARGE SCALE GENOMIC DNA]</scope>
    <source>
        <tissue evidence="2">Muscle</tissue>
    </source>
</reference>
<evidence type="ECO:0000259" key="1">
    <source>
        <dbReference type="PROSITE" id="PS50004"/>
    </source>
</evidence>
<comment type="caution">
    <text evidence="2">The sequence shown here is derived from an EMBL/GenBank/DDBJ whole genome shotgun (WGS) entry which is preliminary data.</text>
</comment>
<sequence length="225" mass="26277">MRMAGTQAYTPLISPFPLYSSLFISVFLQYLCSSDTRFGNKIHFEVFDHDRMTDDDFIFMTNLDFQEIWKNEIDTWLRPTESNSGSLHIKATCAVLVVWVDAAKNLSEPDTFVRVIVDDVKKESTVRERTKDPVYREGFVFLIRNPWTQKLRLEVIDRRRTERRLGRVEVDLNSVLNEPKLEVRGKEFDLQDSGDEEERATLKLNIILRILKKAATETNERVAVE</sequence>
<evidence type="ECO:0000313" key="2">
    <source>
        <dbReference type="EMBL" id="ROT67815.1"/>
    </source>
</evidence>
<dbReference type="GO" id="GO:0031210">
    <property type="term" value="F:phosphatidylcholine binding"/>
    <property type="evidence" value="ECO:0007669"/>
    <property type="project" value="TreeGrafter"/>
</dbReference>
<dbReference type="InterPro" id="IPR051634">
    <property type="entry name" value="Extended_Synaptotagmin"/>
</dbReference>
<dbReference type="InterPro" id="IPR000008">
    <property type="entry name" value="C2_dom"/>
</dbReference>
<dbReference type="AlphaFoldDB" id="A0A3R7QHP3"/>
<dbReference type="Proteomes" id="UP000283509">
    <property type="component" value="Unassembled WGS sequence"/>
</dbReference>
<dbReference type="SUPFAM" id="SSF49562">
    <property type="entry name" value="C2 domain (Calcium/lipid-binding domain, CaLB)"/>
    <property type="match status" value="2"/>
</dbReference>
<protein>
    <recommendedName>
        <fullName evidence="1">C2 domain-containing protein</fullName>
    </recommendedName>
</protein>
<dbReference type="SMART" id="SM00239">
    <property type="entry name" value="C2"/>
    <property type="match status" value="1"/>
</dbReference>
<keyword evidence="3" id="KW-1185">Reference proteome</keyword>